<name>A0A7N2MET0_QUELO</name>
<dbReference type="OrthoDB" id="40134at2759"/>
<dbReference type="RefSeq" id="XP_030935779.1">
    <property type="nucleotide sequence ID" value="XM_031079919.1"/>
</dbReference>
<dbReference type="AlphaFoldDB" id="A0A7N2MET0"/>
<dbReference type="GO" id="GO:0015171">
    <property type="term" value="F:amino acid transmembrane transporter activity"/>
    <property type="evidence" value="ECO:0007669"/>
    <property type="project" value="UniProtKB-ARBA"/>
</dbReference>
<reference evidence="16 17" key="1">
    <citation type="journal article" date="2016" name="G3 (Bethesda)">
        <title>First Draft Assembly and Annotation of the Genome of a California Endemic Oak Quercus lobata Nee (Fagaceae).</title>
        <authorList>
            <person name="Sork V.L."/>
            <person name="Fitz-Gibbon S.T."/>
            <person name="Puiu D."/>
            <person name="Crepeau M."/>
            <person name="Gugger P.F."/>
            <person name="Sherman R."/>
            <person name="Stevens K."/>
            <person name="Langley C.H."/>
            <person name="Pellegrini M."/>
            <person name="Salzberg S.L."/>
        </authorList>
    </citation>
    <scope>NUCLEOTIDE SEQUENCE [LARGE SCALE GENOMIC DNA]</scope>
    <source>
        <strain evidence="16 17">cv. SW786</strain>
    </source>
</reference>
<dbReference type="GO" id="GO:0005886">
    <property type="term" value="C:plasma membrane"/>
    <property type="evidence" value="ECO:0007669"/>
    <property type="project" value="UniProtKB-SubCell"/>
</dbReference>
<evidence type="ECO:0000256" key="1">
    <source>
        <dbReference type="ARBA" id="ARBA00004651"/>
    </source>
</evidence>
<evidence type="ECO:0000313" key="16">
    <source>
        <dbReference type="EnsemblPlants" id="QL09p004033:mrna"/>
    </source>
</evidence>
<dbReference type="InParanoid" id="A0A7N2MET0"/>
<keyword evidence="10" id="KW-0927">Auxin signaling pathway</keyword>
<evidence type="ECO:0000313" key="17">
    <source>
        <dbReference type="Proteomes" id="UP000594261"/>
    </source>
</evidence>
<evidence type="ECO:0000256" key="4">
    <source>
        <dbReference type="ARBA" id="ARBA00022475"/>
    </source>
</evidence>
<dbReference type="Gene3D" id="1.20.1740.10">
    <property type="entry name" value="Amino acid/polyamine transporter I"/>
    <property type="match status" value="1"/>
</dbReference>
<proteinExistence type="inferred from homology"/>
<comment type="subcellular location">
    <subcellularLocation>
        <location evidence="1">Cell membrane</location>
        <topology evidence="1">Multi-pass membrane protein</topology>
    </subcellularLocation>
</comment>
<keyword evidence="17" id="KW-1185">Reference proteome</keyword>
<feature type="transmembrane region" description="Helical" evidence="14">
    <location>
        <begin position="319"/>
        <end position="341"/>
    </location>
</feature>
<feature type="transmembrane region" description="Helical" evidence="14">
    <location>
        <begin position="192"/>
        <end position="210"/>
    </location>
</feature>
<evidence type="ECO:0000256" key="7">
    <source>
        <dbReference type="ARBA" id="ARBA00022970"/>
    </source>
</evidence>
<feature type="transmembrane region" description="Helical" evidence="14">
    <location>
        <begin position="362"/>
        <end position="382"/>
    </location>
</feature>
<organism evidence="16 17">
    <name type="scientific">Quercus lobata</name>
    <name type="common">Valley oak</name>
    <dbReference type="NCBI Taxonomy" id="97700"/>
    <lineage>
        <taxon>Eukaryota</taxon>
        <taxon>Viridiplantae</taxon>
        <taxon>Streptophyta</taxon>
        <taxon>Embryophyta</taxon>
        <taxon>Tracheophyta</taxon>
        <taxon>Spermatophyta</taxon>
        <taxon>Magnoliopsida</taxon>
        <taxon>eudicotyledons</taxon>
        <taxon>Gunneridae</taxon>
        <taxon>Pentapetalae</taxon>
        <taxon>rosids</taxon>
        <taxon>fabids</taxon>
        <taxon>Fagales</taxon>
        <taxon>Fagaceae</taxon>
        <taxon>Quercus</taxon>
    </lineage>
</organism>
<accession>A0A7N2MET0</accession>
<keyword evidence="7" id="KW-0029">Amino-acid transport</keyword>
<protein>
    <recommendedName>
        <fullName evidence="15">Amino acid transporter transmembrane domain-containing protein</fullName>
    </recommendedName>
</protein>
<evidence type="ECO:0000256" key="11">
    <source>
        <dbReference type="ARBA" id="ARBA00045588"/>
    </source>
</evidence>
<reference evidence="16" key="2">
    <citation type="submission" date="2021-01" db="UniProtKB">
        <authorList>
            <consortium name="EnsemblPlants"/>
        </authorList>
    </citation>
    <scope>IDENTIFICATION</scope>
</reference>
<dbReference type="Pfam" id="PF01490">
    <property type="entry name" value="Aa_trans"/>
    <property type="match status" value="1"/>
</dbReference>
<dbReference type="PANTHER" id="PTHR48017">
    <property type="entry name" value="OS05G0424000 PROTEIN-RELATED"/>
    <property type="match status" value="1"/>
</dbReference>
<evidence type="ECO:0000259" key="15">
    <source>
        <dbReference type="Pfam" id="PF01490"/>
    </source>
</evidence>
<feature type="domain" description="Amino acid transporter transmembrane" evidence="15">
    <location>
        <begin position="43"/>
        <end position="441"/>
    </location>
</feature>
<evidence type="ECO:0000256" key="6">
    <source>
        <dbReference type="ARBA" id="ARBA00022847"/>
    </source>
</evidence>
<dbReference type="FunCoup" id="A0A7N2MET0">
    <property type="interactions" value="1"/>
</dbReference>
<dbReference type="OMA" id="SDQMAPQ"/>
<keyword evidence="5 14" id="KW-0812">Transmembrane</keyword>
<dbReference type="InterPro" id="IPR013057">
    <property type="entry name" value="AA_transpt_TM"/>
</dbReference>
<feature type="transmembrane region" description="Helical" evidence="14">
    <location>
        <begin position="278"/>
        <end position="299"/>
    </location>
</feature>
<evidence type="ECO:0000256" key="12">
    <source>
        <dbReference type="ARBA" id="ARBA00061463"/>
    </source>
</evidence>
<evidence type="ECO:0000256" key="5">
    <source>
        <dbReference type="ARBA" id="ARBA00022692"/>
    </source>
</evidence>
<evidence type="ECO:0000256" key="9">
    <source>
        <dbReference type="ARBA" id="ARBA00023136"/>
    </source>
</evidence>
<keyword evidence="3" id="KW-0813">Transport</keyword>
<dbReference type="GO" id="GO:0009734">
    <property type="term" value="P:auxin-activated signaling pathway"/>
    <property type="evidence" value="ECO:0007669"/>
    <property type="project" value="UniProtKB-KW"/>
</dbReference>
<comment type="similarity">
    <text evidence="12">Belongs to the amino acid/polyamine transporter 2 family. Amino acid/auxin permease (AAAP) (TC 2.A.18.2) subfamily.</text>
</comment>
<keyword evidence="9 14" id="KW-0472">Membrane</keyword>
<comment type="similarity">
    <text evidence="2">Belongs to the amino acid/polyamine transporter 2 family. Amino acid/auxin permease (AAAP) (TC 2.A.18.1) subfamily.</text>
</comment>
<comment type="function">
    <text evidence="11">Carrier protein involved in proton-driven auxin influx. Mediates the formation of auxin gradient from developing leaves (site of auxin biosynthesis) to tips by contributing to the loading of auxin in vascular tissues and facilitating acropetal (base to tip) auxin transport within inner tissues of the root apex, and basipetal (tip to base) auxin transport within outer tissues of the root apex. May be involved in lateral roots and nodules formation.</text>
</comment>
<evidence type="ECO:0000256" key="10">
    <source>
        <dbReference type="ARBA" id="ARBA00023294"/>
    </source>
</evidence>
<feature type="transmembrane region" description="Helical" evidence="14">
    <location>
        <begin position="421"/>
        <end position="445"/>
    </location>
</feature>
<dbReference type="Proteomes" id="UP000594261">
    <property type="component" value="Chromosome 9"/>
</dbReference>
<feature type="transmembrane region" description="Helical" evidence="14">
    <location>
        <begin position="46"/>
        <end position="68"/>
    </location>
</feature>
<evidence type="ECO:0000256" key="14">
    <source>
        <dbReference type="SAM" id="Phobius"/>
    </source>
</evidence>
<keyword evidence="8 14" id="KW-1133">Transmembrane helix</keyword>
<keyword evidence="6" id="KW-0769">Symport</keyword>
<dbReference type="EMBL" id="LRBV02000009">
    <property type="status" value="NOT_ANNOTATED_CDS"/>
    <property type="molecule type" value="Genomic_DNA"/>
</dbReference>
<gene>
    <name evidence="16" type="primary">LOC115960917</name>
</gene>
<feature type="transmembrane region" description="Helical" evidence="14">
    <location>
        <begin position="74"/>
        <end position="96"/>
    </location>
</feature>
<keyword evidence="4" id="KW-1003">Cell membrane</keyword>
<evidence type="ECO:0000256" key="3">
    <source>
        <dbReference type="ARBA" id="ARBA00022448"/>
    </source>
</evidence>
<dbReference type="GO" id="GO:0015293">
    <property type="term" value="F:symporter activity"/>
    <property type="evidence" value="ECO:0007669"/>
    <property type="project" value="UniProtKB-KW"/>
</dbReference>
<sequence length="455" mass="50393">MCNHETSMENNGNASDQMAPQSRETEQQVVDLNSWLPVTASRKAKWWYSAFHNVTAMVGAGVLGLPFALSQLGWIPGIVAILGSWLITFYTLWQLVELHEAVPGKRFDRYPELGEHAFGPKLGYWIVMPQQTCVQVASTIVYSVTGGKSLKKFFDLLIPSVADVRLTYFILFFSFLQVFISQTPNFNSLKGISLLAAVMSFCYSMVAFIASTIRGSHHHPATYGVRSHTTAGQIFDVLNGIGTIAFAYAGHSVVLEIQATIPSTQKNTSKKPMWKGCVVAYIIVALCYLAVSVSGFWAFGNVVEDDILISLEQPRWLIAIANFMVFLHVIGSYQVFAMPVFDMLESCLVQKLHFTPGRALRLAGRSTYVAITGFIALCIPFFGGLLGFFGGLVFASTSYFTPCIIWLVLKKPNRWSFHWIASWISIIIGVLIAVLAPIGGIRQIIISAKTYKFFS</sequence>
<dbReference type="Gramene" id="QL09p004033:mrna">
    <property type="protein sequence ID" value="QL09p004033:mrna"/>
    <property type="gene ID" value="QL09p004033"/>
</dbReference>
<dbReference type="KEGG" id="qlo:115960917"/>
<evidence type="ECO:0000256" key="8">
    <source>
        <dbReference type="ARBA" id="ARBA00022989"/>
    </source>
</evidence>
<evidence type="ECO:0000256" key="13">
    <source>
        <dbReference type="SAM" id="MobiDB-lite"/>
    </source>
</evidence>
<dbReference type="EnsemblPlants" id="QL09p004033:mrna">
    <property type="protein sequence ID" value="QL09p004033:mrna"/>
    <property type="gene ID" value="QL09p004033"/>
</dbReference>
<dbReference type="FunFam" id="1.20.1740.10:FF:000033">
    <property type="entry name" value="Lysine histidine transporter 1"/>
    <property type="match status" value="1"/>
</dbReference>
<dbReference type="GeneID" id="115960917"/>
<feature type="region of interest" description="Disordered" evidence="13">
    <location>
        <begin position="1"/>
        <end position="23"/>
    </location>
</feature>
<evidence type="ECO:0000256" key="2">
    <source>
        <dbReference type="ARBA" id="ARBA00005590"/>
    </source>
</evidence>